<accession>A0A8H6B3W6</accession>
<gene>
    <name evidence="2" type="ORF">Bfra_001151</name>
</gene>
<name>A0A8H6B3W6_9HELO</name>
<comment type="caution">
    <text evidence="2">The sequence shown here is derived from an EMBL/GenBank/DDBJ whole genome shotgun (WGS) entry which is preliminary data.</text>
</comment>
<feature type="region of interest" description="Disordered" evidence="1">
    <location>
        <begin position="202"/>
        <end position="308"/>
    </location>
</feature>
<feature type="compositionally biased region" description="Polar residues" evidence="1">
    <location>
        <begin position="203"/>
        <end position="222"/>
    </location>
</feature>
<evidence type="ECO:0000256" key="1">
    <source>
        <dbReference type="SAM" id="MobiDB-lite"/>
    </source>
</evidence>
<dbReference type="EMBL" id="JABFCT010000002">
    <property type="protein sequence ID" value="KAF5878978.1"/>
    <property type="molecule type" value="Genomic_DNA"/>
</dbReference>
<sequence>MAKGPIIKHLQGQGTCNLVHYPLQDTLTAINDTQRQNYNEALICKGVSDDGDEELLRSDNYKRLFPWCRALKTTQSISSHLFRTRRKLNKLLRLNNTLMGVIQPTAASKLPPNLTPAQHQQVQAQKQAYDAQVAASRIAASQVAASQVAVSQTASPSTQKADVPASSQPELIHNPSAKNRSAIRLQSRGHFSPWVEPPLAYDNLSTPGATTNLSEQPGSATDSRSRQAHYQVRTKGNGRTGSYSKLLPLQNESSYEYPADRDSDSHTESSADITDSSQLSPTLSTSQIILKTEEPSPTKWKTSKSSRR</sequence>
<proteinExistence type="predicted"/>
<reference evidence="2 3" key="1">
    <citation type="journal article" date="2020" name="Phytopathology">
        <title>A high-quality genome resource of Botrytis fragariae, a new and rapidly spreading fungal pathogen causing strawberry gray mold in the U.S.A.</title>
        <authorList>
            <person name="Wu Y."/>
            <person name="Saski C.A."/>
            <person name="Schnabel G."/>
            <person name="Xiao S."/>
            <person name="Hu M."/>
        </authorList>
    </citation>
    <scope>NUCLEOTIDE SEQUENCE [LARGE SCALE GENOMIC DNA]</scope>
    <source>
        <strain evidence="2 3">BVB16</strain>
    </source>
</reference>
<feature type="region of interest" description="Disordered" evidence="1">
    <location>
        <begin position="152"/>
        <end position="180"/>
    </location>
</feature>
<organism evidence="2 3">
    <name type="scientific">Botrytis fragariae</name>
    <dbReference type="NCBI Taxonomy" id="1964551"/>
    <lineage>
        <taxon>Eukaryota</taxon>
        <taxon>Fungi</taxon>
        <taxon>Dikarya</taxon>
        <taxon>Ascomycota</taxon>
        <taxon>Pezizomycotina</taxon>
        <taxon>Leotiomycetes</taxon>
        <taxon>Helotiales</taxon>
        <taxon>Sclerotiniaceae</taxon>
        <taxon>Botrytis</taxon>
    </lineage>
</organism>
<dbReference type="RefSeq" id="XP_037197922.1">
    <property type="nucleotide sequence ID" value="XM_037331589.1"/>
</dbReference>
<dbReference type="OrthoDB" id="3540262at2759"/>
<feature type="compositionally biased region" description="Basic and acidic residues" evidence="1">
    <location>
        <begin position="258"/>
        <end position="269"/>
    </location>
</feature>
<feature type="compositionally biased region" description="Low complexity" evidence="1">
    <location>
        <begin position="276"/>
        <end position="287"/>
    </location>
</feature>
<dbReference type="GeneID" id="59255281"/>
<dbReference type="Proteomes" id="UP000531561">
    <property type="component" value="Unassembled WGS sequence"/>
</dbReference>
<evidence type="ECO:0000313" key="2">
    <source>
        <dbReference type="EMBL" id="KAF5878978.1"/>
    </source>
</evidence>
<keyword evidence="3" id="KW-1185">Reference proteome</keyword>
<evidence type="ECO:0000313" key="3">
    <source>
        <dbReference type="Proteomes" id="UP000531561"/>
    </source>
</evidence>
<dbReference type="AlphaFoldDB" id="A0A8H6B3W6"/>
<protein>
    <submittedName>
        <fullName evidence="2">Uncharacterized protein</fullName>
    </submittedName>
</protein>